<proteinExistence type="predicted"/>
<sequence>MITGQLAKMPEGTSPARWTVLDFTWRTMVSDINADGYVRPAAFHGRTPWATRELSSGVCKAPEFGGLEAVKQWTWLSSCRWR</sequence>
<reference evidence="2" key="1">
    <citation type="journal article" date="2019" name="Int. J. Syst. Evol. Microbiol.">
        <title>The Global Catalogue of Microorganisms (GCM) 10K type strain sequencing project: providing services to taxonomists for standard genome sequencing and annotation.</title>
        <authorList>
            <consortium name="The Broad Institute Genomics Platform"/>
            <consortium name="The Broad Institute Genome Sequencing Center for Infectious Disease"/>
            <person name="Wu L."/>
            <person name="Ma J."/>
        </authorList>
    </citation>
    <scope>NUCLEOTIDE SEQUENCE [LARGE SCALE GENOMIC DNA]</scope>
    <source>
        <strain evidence="2">JCM 4737</strain>
    </source>
</reference>
<dbReference type="Proteomes" id="UP000599437">
    <property type="component" value="Unassembled WGS sequence"/>
</dbReference>
<keyword evidence="2" id="KW-1185">Reference proteome</keyword>
<comment type="caution">
    <text evidence="1">The sequence shown here is derived from an EMBL/GenBank/DDBJ whole genome shotgun (WGS) entry which is preliminary data.</text>
</comment>
<gene>
    <name evidence="1" type="ORF">GCM10010346_06450</name>
</gene>
<evidence type="ECO:0000313" key="1">
    <source>
        <dbReference type="EMBL" id="GHA86553.1"/>
    </source>
</evidence>
<protein>
    <submittedName>
        <fullName evidence="1">Uncharacterized protein</fullName>
    </submittedName>
</protein>
<dbReference type="EMBL" id="BMVO01000001">
    <property type="protein sequence ID" value="GHA86553.1"/>
    <property type="molecule type" value="Genomic_DNA"/>
</dbReference>
<evidence type="ECO:0000313" key="2">
    <source>
        <dbReference type="Proteomes" id="UP000599437"/>
    </source>
</evidence>
<organism evidence="1 2">
    <name type="scientific">Streptomyces chryseus</name>
    <dbReference type="NCBI Taxonomy" id="68186"/>
    <lineage>
        <taxon>Bacteria</taxon>
        <taxon>Bacillati</taxon>
        <taxon>Actinomycetota</taxon>
        <taxon>Actinomycetes</taxon>
        <taxon>Kitasatosporales</taxon>
        <taxon>Streptomycetaceae</taxon>
        <taxon>Streptomyces</taxon>
    </lineage>
</organism>
<accession>A0ABQ3DE81</accession>
<name>A0ABQ3DE81_9ACTN</name>